<proteinExistence type="predicted"/>
<dbReference type="Proteomes" id="UP000223366">
    <property type="component" value="Unassembled WGS sequence"/>
</dbReference>
<dbReference type="EMBL" id="NVDU01000003">
    <property type="protein sequence ID" value="PFV35838.1"/>
    <property type="molecule type" value="Genomic_DNA"/>
</dbReference>
<evidence type="ECO:0000313" key="2">
    <source>
        <dbReference type="Proteomes" id="UP000223366"/>
    </source>
</evidence>
<comment type="caution">
    <text evidence="1">The sequence shown here is derived from an EMBL/GenBank/DDBJ whole genome shotgun (WGS) entry which is preliminary data.</text>
</comment>
<organism evidence="1 2">
    <name type="scientific">Bacillus thuringiensis</name>
    <dbReference type="NCBI Taxonomy" id="1428"/>
    <lineage>
        <taxon>Bacteria</taxon>
        <taxon>Bacillati</taxon>
        <taxon>Bacillota</taxon>
        <taxon>Bacilli</taxon>
        <taxon>Bacillales</taxon>
        <taxon>Bacillaceae</taxon>
        <taxon>Bacillus</taxon>
        <taxon>Bacillus cereus group</taxon>
    </lineage>
</organism>
<evidence type="ECO:0000313" key="1">
    <source>
        <dbReference type="EMBL" id="PFV35838.1"/>
    </source>
</evidence>
<protein>
    <submittedName>
        <fullName evidence="1">Uncharacterized protein</fullName>
    </submittedName>
</protein>
<reference evidence="1 2" key="1">
    <citation type="submission" date="2017-09" db="EMBL/GenBank/DDBJ databases">
        <title>Large-scale bioinformatics analysis of Bacillus genomes uncovers conserved roles of natural products in bacterial physiology.</title>
        <authorList>
            <consortium name="Agbiome Team Llc"/>
            <person name="Bleich R.M."/>
            <person name="Grubbs K.J."/>
            <person name="Santa Maria K.C."/>
            <person name="Allen S.E."/>
            <person name="Farag S."/>
            <person name="Shank E.A."/>
            <person name="Bowers A."/>
        </authorList>
    </citation>
    <scope>NUCLEOTIDE SEQUENCE [LARGE SCALE GENOMIC DNA]</scope>
    <source>
        <strain evidence="1 2">AFS060060</strain>
    </source>
</reference>
<name>A0A9X7GG81_BACTU</name>
<gene>
    <name evidence="1" type="ORF">COK99_02120</name>
</gene>
<accession>A0A9X7GG81</accession>
<dbReference type="RefSeq" id="WP_098205220.1">
    <property type="nucleotide sequence ID" value="NZ_NTYX01000011.1"/>
</dbReference>
<sequence length="228" mass="26929">MSNPDVYSVIKKTQDMPDHIKSEIEAYEDSLKKLEELTLHEDPYIDNRLRSDKPITFLSFVDDLQRLWKEAGLPGEFIRYSPIKEDAAFPRITYRVVERKINQDIKDIKPRYRGTIRHPYRDGEYVELYGQVFDLAVEFVVYSESAEEADEMILDLEEFIQNYTGHFKKNGVQEILFNSQGADEVIQTQRINIAKRPMYYKMRFEKITIKFLNEIRQVQVASTINNSL</sequence>
<dbReference type="AlphaFoldDB" id="A0A9X7GG81"/>